<sequence length="197" mass="22575">MFTLNLNIPTRSKPPFPQKPPPTHHLKPQMALRVHLLFPKIVPQAQPLKFQTHPFLSTTLHNNTAKFQISCTNNISDADLALDLAAEVEKMNTQLVQRDEAMKKSRQLLFTELCQYMGLKMKAEEVKKQWKKMDEEDKWVLVKGFVSEWGANFHPLSARSVKAMIEEHLLEDNPSSNSSPSLLFPNLKKLMGFSPKK</sequence>
<evidence type="ECO:0000256" key="1">
    <source>
        <dbReference type="SAM" id="MobiDB-lite"/>
    </source>
</evidence>
<evidence type="ECO:0000259" key="2">
    <source>
        <dbReference type="Pfam" id="PF22950"/>
    </source>
</evidence>
<dbReference type="AlphaFoldDB" id="A0A5B7BGZ6"/>
<feature type="compositionally biased region" description="Polar residues" evidence="1">
    <location>
        <begin position="1"/>
        <end position="10"/>
    </location>
</feature>
<accession>A0A5B7BGZ6</accession>
<protein>
    <recommendedName>
        <fullName evidence="2">DUF7026 domain-containing protein</fullName>
    </recommendedName>
</protein>
<dbReference type="InterPro" id="IPR054290">
    <property type="entry name" value="DUF7026"/>
</dbReference>
<feature type="region of interest" description="Disordered" evidence="1">
    <location>
        <begin position="1"/>
        <end position="24"/>
    </location>
</feature>
<feature type="domain" description="DUF7026" evidence="2">
    <location>
        <begin position="98"/>
        <end position="149"/>
    </location>
</feature>
<proteinExistence type="predicted"/>
<gene>
    <name evidence="3" type="ORF">Din_037346</name>
</gene>
<name>A0A5B7BGZ6_DAVIN</name>
<organism evidence="3">
    <name type="scientific">Davidia involucrata</name>
    <name type="common">Dove tree</name>
    <dbReference type="NCBI Taxonomy" id="16924"/>
    <lineage>
        <taxon>Eukaryota</taxon>
        <taxon>Viridiplantae</taxon>
        <taxon>Streptophyta</taxon>
        <taxon>Embryophyta</taxon>
        <taxon>Tracheophyta</taxon>
        <taxon>Spermatophyta</taxon>
        <taxon>Magnoliopsida</taxon>
        <taxon>eudicotyledons</taxon>
        <taxon>Gunneridae</taxon>
        <taxon>Pentapetalae</taxon>
        <taxon>asterids</taxon>
        <taxon>Cornales</taxon>
        <taxon>Nyssaceae</taxon>
        <taxon>Davidia</taxon>
    </lineage>
</organism>
<reference evidence="3" key="1">
    <citation type="submission" date="2019-08" db="EMBL/GenBank/DDBJ databases">
        <title>Reference gene set and small RNA set construction with multiple tissues from Davidia involucrata Baill.</title>
        <authorList>
            <person name="Yang H."/>
            <person name="Zhou C."/>
            <person name="Li G."/>
            <person name="Wang J."/>
            <person name="Gao P."/>
            <person name="Wang M."/>
            <person name="Wang R."/>
            <person name="Zhao Y."/>
        </authorList>
    </citation>
    <scope>NUCLEOTIDE SEQUENCE</scope>
    <source>
        <tissue evidence="3">Mixed with DoveR01_LX</tissue>
    </source>
</reference>
<dbReference type="Pfam" id="PF22950">
    <property type="entry name" value="DUF7026"/>
    <property type="match status" value="1"/>
</dbReference>
<evidence type="ECO:0000313" key="3">
    <source>
        <dbReference type="EMBL" id="MPA67905.1"/>
    </source>
</evidence>
<feature type="compositionally biased region" description="Pro residues" evidence="1">
    <location>
        <begin position="12"/>
        <end position="21"/>
    </location>
</feature>
<dbReference type="EMBL" id="GHES01037346">
    <property type="protein sequence ID" value="MPA67905.1"/>
    <property type="molecule type" value="Transcribed_RNA"/>
</dbReference>